<proteinExistence type="predicted"/>
<dbReference type="AlphaFoldDB" id="A0A2P4EU69"/>
<evidence type="ECO:0000313" key="2">
    <source>
        <dbReference type="Proteomes" id="UP000243451"/>
    </source>
</evidence>
<comment type="caution">
    <text evidence="1">The sequence shown here is derived from an EMBL/GenBank/DDBJ whole genome shotgun (WGS) entry which is preliminary data.</text>
</comment>
<keyword evidence="2" id="KW-1185">Reference proteome</keyword>
<reference evidence="1 2" key="1">
    <citation type="submission" date="2018-01" db="EMBL/GenBank/DDBJ databases">
        <title>Draft genome of the type strain Pseudomonas oceani DSM 100277 isolated from the deep water in Okinawa trough, northwestern Pacific Ocean.</title>
        <authorList>
            <person name="Gomila M."/>
            <person name="Mulet M."/>
            <person name="Garcia-Valdes E."/>
            <person name="Lalucat J."/>
        </authorList>
    </citation>
    <scope>NUCLEOTIDE SEQUENCE [LARGE SCALE GENOMIC DNA]</scope>
    <source>
        <strain evidence="1 2">DSM 100277</strain>
    </source>
</reference>
<name>A0A2P4EU69_9GAMM</name>
<accession>A0A2P4EU69</accession>
<protein>
    <submittedName>
        <fullName evidence="1">Uncharacterized protein</fullName>
    </submittedName>
</protein>
<dbReference type="OrthoDB" id="5678073at2"/>
<dbReference type="RefSeq" id="WP_104738628.1">
    <property type="nucleotide sequence ID" value="NZ_BMHR01000010.1"/>
</dbReference>
<sequence>MAKLFSETFSISYDDENGDYSRHEIDAAVLGKAITGVSESVNAVNKELSGEVLELKVTTPAREGSVEVVFMAVATSPAALAALKVLGITGVIGTVGAASVLEIVKQMKGKRVTRIDFDEDADEATIEVEGEPPITTTAKVGRMAVDKKVRASIHDFIQAPIANNPTGVVQVLDAAELPMLQFKSDETKSFNPLPEGSLESEETKQFETTCHFTQVNFESSKGWRVKLGNGEEHPVELIDEAFMEQVKQSKKSFTKDDLFGILLEVHTLRRQTRSTHTYTVVDVVKHYAREENRLI</sequence>
<dbReference type="Proteomes" id="UP000243451">
    <property type="component" value="Unassembled WGS sequence"/>
</dbReference>
<evidence type="ECO:0000313" key="1">
    <source>
        <dbReference type="EMBL" id="POB03003.1"/>
    </source>
</evidence>
<dbReference type="EMBL" id="PPSK01000010">
    <property type="protein sequence ID" value="POB03003.1"/>
    <property type="molecule type" value="Genomic_DNA"/>
</dbReference>
<gene>
    <name evidence="1" type="ORF">C1949_11595</name>
</gene>
<organism evidence="1 2">
    <name type="scientific">Halopseudomonas oceani</name>
    <dbReference type="NCBI Taxonomy" id="1708783"/>
    <lineage>
        <taxon>Bacteria</taxon>
        <taxon>Pseudomonadati</taxon>
        <taxon>Pseudomonadota</taxon>
        <taxon>Gammaproteobacteria</taxon>
        <taxon>Pseudomonadales</taxon>
        <taxon>Pseudomonadaceae</taxon>
        <taxon>Halopseudomonas</taxon>
    </lineage>
</organism>